<reference evidence="1" key="1">
    <citation type="submission" date="2021-06" db="EMBL/GenBank/DDBJ databases">
        <authorList>
            <person name="Kallberg Y."/>
            <person name="Tangrot J."/>
            <person name="Rosling A."/>
        </authorList>
    </citation>
    <scope>NUCLEOTIDE SEQUENCE</scope>
    <source>
        <strain evidence="1">MA461A</strain>
    </source>
</reference>
<protein>
    <submittedName>
        <fullName evidence="1">10322_t:CDS:1</fullName>
    </submittedName>
</protein>
<dbReference type="Proteomes" id="UP000789920">
    <property type="component" value="Unassembled WGS sequence"/>
</dbReference>
<feature type="non-terminal residue" evidence="1">
    <location>
        <position position="1"/>
    </location>
</feature>
<accession>A0ACA9QYA3</accession>
<name>A0ACA9QYA3_9GLOM</name>
<comment type="caution">
    <text evidence="1">The sequence shown here is derived from an EMBL/GenBank/DDBJ whole genome shotgun (WGS) entry which is preliminary data.</text>
</comment>
<gene>
    <name evidence="1" type="ORF">RPERSI_LOCUS16145</name>
</gene>
<proteinExistence type="predicted"/>
<organism evidence="1 2">
    <name type="scientific">Racocetra persica</name>
    <dbReference type="NCBI Taxonomy" id="160502"/>
    <lineage>
        <taxon>Eukaryota</taxon>
        <taxon>Fungi</taxon>
        <taxon>Fungi incertae sedis</taxon>
        <taxon>Mucoromycota</taxon>
        <taxon>Glomeromycotina</taxon>
        <taxon>Glomeromycetes</taxon>
        <taxon>Diversisporales</taxon>
        <taxon>Gigasporaceae</taxon>
        <taxon>Racocetra</taxon>
    </lineage>
</organism>
<sequence length="114" mass="13163">KEMSFEKYSFNIIQTSDSFFSTSTNTAITHQDLLTYISSLQDTIAAVASSSNRLEKKTKEYSSGSSCKKYALLRIKLNDTYTELKKRKSQKEMLQKIKDLKKHVIDLEKENLCH</sequence>
<evidence type="ECO:0000313" key="2">
    <source>
        <dbReference type="Proteomes" id="UP000789920"/>
    </source>
</evidence>
<dbReference type="EMBL" id="CAJVQC010039580">
    <property type="protein sequence ID" value="CAG8768837.1"/>
    <property type="molecule type" value="Genomic_DNA"/>
</dbReference>
<evidence type="ECO:0000313" key="1">
    <source>
        <dbReference type="EMBL" id="CAG8768837.1"/>
    </source>
</evidence>
<keyword evidence="2" id="KW-1185">Reference proteome</keyword>